<evidence type="ECO:0000313" key="4">
    <source>
        <dbReference type="EMBL" id="AJD42661.1"/>
    </source>
</evidence>
<evidence type="ECO:0000259" key="3">
    <source>
        <dbReference type="Pfam" id="PF13505"/>
    </source>
</evidence>
<reference evidence="4 5" key="1">
    <citation type="submission" date="2013-11" db="EMBL/GenBank/DDBJ databases">
        <title>Complete genome sequence of Rhizobium gallicum bv. gallicum R602.</title>
        <authorList>
            <person name="Bustos P."/>
            <person name="Santamaria R.I."/>
            <person name="Lozano L."/>
            <person name="Acosta J.L."/>
            <person name="Ormeno-Orrillo E."/>
            <person name="Rogel M.A."/>
            <person name="Romero D."/>
            <person name="Cevallos M.A."/>
            <person name="Martinez-Romero E."/>
            <person name="Gonzalez V."/>
        </authorList>
    </citation>
    <scope>NUCLEOTIDE SEQUENCE [LARGE SCALE GENOMIC DNA]</scope>
    <source>
        <strain evidence="4 5">R602</strain>
    </source>
</reference>
<dbReference type="Gene3D" id="2.40.160.20">
    <property type="match status" value="1"/>
</dbReference>
<dbReference type="InterPro" id="IPR011250">
    <property type="entry name" value="OMP/PagP_B-barrel"/>
</dbReference>
<dbReference type="RefSeq" id="WP_039846009.1">
    <property type="nucleotide sequence ID" value="NZ_CP006877.1"/>
</dbReference>
<protein>
    <submittedName>
        <fullName evidence="4">Outer membrane protein</fullName>
    </submittedName>
</protein>
<evidence type="ECO:0000256" key="2">
    <source>
        <dbReference type="SAM" id="SignalP"/>
    </source>
</evidence>
<proteinExistence type="predicted"/>
<dbReference type="HOGENOM" id="CLU_057473_0_0_5"/>
<sequence>MKRSLAGIFAALLVTSNAFAADLAPIEPVPEMPPEVTVTESTGWYLRGDVGYGFTDMRGARYFQGSNANEVDFDSAELRDSWTVGGGVGYQINNYFRTDLTLDYLTKADFRGSTTGLCGAPLEACTSRDVSSLTAWTLMANAYVDLGTYGIFTPYVGGGIGGTYVKWKNLRNVSCQDDGGGCDDEVIHGGRGNWRFSYALMAGASIDVTCNVKADVGYRFLHVDGGSMFGYASNGGPGRDKGFNVHEARVGARYLFGGCQQASYEPPPEIPLQPSVYK</sequence>
<name>A0A0B4X687_9HYPH</name>
<feature type="domain" description="Outer membrane protein beta-barrel" evidence="3">
    <location>
        <begin position="39"/>
        <end position="256"/>
    </location>
</feature>
<dbReference type="KEGG" id="rga:RGR602_CH03353"/>
<gene>
    <name evidence="4" type="ORF">RGR602_CH03353</name>
</gene>
<dbReference type="SUPFAM" id="SSF56925">
    <property type="entry name" value="OMPA-like"/>
    <property type="match status" value="1"/>
</dbReference>
<organism evidence="4 5">
    <name type="scientific">Rhizobium gallicum bv. gallicum R602sp</name>
    <dbReference type="NCBI Taxonomy" id="1041138"/>
    <lineage>
        <taxon>Bacteria</taxon>
        <taxon>Pseudomonadati</taxon>
        <taxon>Pseudomonadota</taxon>
        <taxon>Alphaproteobacteria</taxon>
        <taxon>Hyphomicrobiales</taxon>
        <taxon>Rhizobiaceae</taxon>
        <taxon>Rhizobium/Agrobacterium group</taxon>
        <taxon>Rhizobium</taxon>
    </lineage>
</organism>
<dbReference type="InterPro" id="IPR027385">
    <property type="entry name" value="Beta-barrel_OMP"/>
</dbReference>
<accession>A0A0B4X687</accession>
<evidence type="ECO:0000256" key="1">
    <source>
        <dbReference type="ARBA" id="ARBA00022729"/>
    </source>
</evidence>
<feature type="chain" id="PRO_5002111057" evidence="2">
    <location>
        <begin position="21"/>
        <end position="278"/>
    </location>
</feature>
<dbReference type="Proteomes" id="UP000031368">
    <property type="component" value="Chromosome"/>
</dbReference>
<keyword evidence="1 2" id="KW-0732">Signal</keyword>
<keyword evidence="5" id="KW-1185">Reference proteome</keyword>
<dbReference type="AlphaFoldDB" id="A0A0B4X687"/>
<dbReference type="EMBL" id="CP006877">
    <property type="protein sequence ID" value="AJD42661.1"/>
    <property type="molecule type" value="Genomic_DNA"/>
</dbReference>
<evidence type="ECO:0000313" key="5">
    <source>
        <dbReference type="Proteomes" id="UP000031368"/>
    </source>
</evidence>
<feature type="signal peptide" evidence="2">
    <location>
        <begin position="1"/>
        <end position="20"/>
    </location>
</feature>
<dbReference type="Pfam" id="PF13505">
    <property type="entry name" value="OMP_b-brl"/>
    <property type="match status" value="1"/>
</dbReference>